<dbReference type="Proteomes" id="UP000246077">
    <property type="component" value="Unassembled WGS sequence"/>
</dbReference>
<dbReference type="SUPFAM" id="SSF53448">
    <property type="entry name" value="Nucleotide-diphospho-sugar transferases"/>
    <property type="match status" value="1"/>
</dbReference>
<evidence type="ECO:0000313" key="2">
    <source>
        <dbReference type="EMBL" id="PWR19560.1"/>
    </source>
</evidence>
<feature type="domain" description="Spore protein YkvP/CgeB glycosyl transferase-like" evidence="1">
    <location>
        <begin position="178"/>
        <end position="313"/>
    </location>
</feature>
<dbReference type="OrthoDB" id="7215643at2"/>
<dbReference type="AlphaFoldDB" id="A0A317E0D1"/>
<name>A0A317E0D1_9PROT</name>
<reference evidence="3" key="1">
    <citation type="submission" date="2018-05" db="EMBL/GenBank/DDBJ databases">
        <title>Zavarzinia sp. HR-AS.</title>
        <authorList>
            <person name="Lee Y."/>
            <person name="Jeon C.O."/>
        </authorList>
    </citation>
    <scope>NUCLEOTIDE SEQUENCE [LARGE SCALE GENOMIC DNA]</scope>
    <source>
        <strain evidence="3">DSM 1231</strain>
    </source>
</reference>
<protein>
    <recommendedName>
        <fullName evidence="1">Spore protein YkvP/CgeB glycosyl transferase-like domain-containing protein</fullName>
    </recommendedName>
</protein>
<dbReference type="InterPro" id="IPR029044">
    <property type="entry name" value="Nucleotide-diphossugar_trans"/>
</dbReference>
<evidence type="ECO:0000313" key="3">
    <source>
        <dbReference type="Proteomes" id="UP000246077"/>
    </source>
</evidence>
<proteinExistence type="predicted"/>
<accession>A0A317E0D1</accession>
<evidence type="ECO:0000259" key="1">
    <source>
        <dbReference type="Pfam" id="PF13524"/>
    </source>
</evidence>
<sequence>MVSGLSRFLRRAPPPRPRLAIVDNWPNLRDSAEREFIARFIRACENLGIECAGAVTSDDLEKLQPDAVILTHEYGCKLTRFPTIAAIWSPQSFFEGDTYRERSIRSCDGYLAGSTELRHFLDDGQHGLGVRKPVAREIFLPTTYRTPHDALAKVPEPSLAYVGIHWDGDRHGLLFEILAERGLVHCYGPAASWSHIGNAYAGPLPFDGRSVQDMLARHGVALCLHHREHRTRNVPSMRIFETLSVGALVICDDIPFAREFLSDIALFVDTRKSMHALADQVAAHLDWIRSHPDDARQRAARGKAWFDECWSLETKIEHVLLPLLDEVKAAGAPALAGTADCDIVFPIDTGEIAALEATLSSIAAAKSPGLDLRIVMVASKAAAHRVEMLAKSARRLGLSVRKVEAPPGPGSTSLWAGLQAAKAPFVALADPAGTVFPHHYRHLVATLLARTEAPAAIATTLDQCRDGEFADAPNFEGPLGRTIAERRAVTVNASFDLRALARFDDAVAANSWVARTEILRSVLGRDPEVDRHYVAYLLLLAASRGPLAPSGSVTAVRFGAPRDQAAVGRDPVARRLRRRISRLTFPYATTIGQLTAAGEPQPVATDDAPPPGTVTPLDFGDSAHGGPALQEHAALTGFLSPEQQGAWSRQTTAIAEIALAAEAASAGGWLALEIMAAHDDTGARVIDVELPERHALRLEAVDWTWHRIIVPFAPSARGNLPIRLTVDRLRAITGGDKHPHGIGLCLRSVALARQPEDFPDLTREIPSHSFSSYEQGDFAQVEVKFSYSNNICTSLKMQRIENNYSIEFDMGDMWPDERIDSDYVEFQSNPIYRIYFNGDDHDMARREGLLPERLRNLMLRVRDFPARSLTPERTRLPPPLLNLLRESQARIAALLPPLGH</sequence>
<keyword evidence="3" id="KW-1185">Reference proteome</keyword>
<gene>
    <name evidence="2" type="ORF">DKG75_13870</name>
</gene>
<dbReference type="Pfam" id="PF13524">
    <property type="entry name" value="Glyco_trans_1_2"/>
    <property type="match status" value="1"/>
</dbReference>
<organism evidence="2 3">
    <name type="scientific">Zavarzinia compransoris</name>
    <dbReference type="NCBI Taxonomy" id="1264899"/>
    <lineage>
        <taxon>Bacteria</taxon>
        <taxon>Pseudomonadati</taxon>
        <taxon>Pseudomonadota</taxon>
        <taxon>Alphaproteobacteria</taxon>
        <taxon>Rhodospirillales</taxon>
        <taxon>Zavarziniaceae</taxon>
        <taxon>Zavarzinia</taxon>
    </lineage>
</organism>
<dbReference type="InterPro" id="IPR055259">
    <property type="entry name" value="YkvP/CgeB_Glyco_trans-like"/>
</dbReference>
<dbReference type="RefSeq" id="WP_109921734.1">
    <property type="nucleotide sequence ID" value="NZ_QGLF01000004.1"/>
</dbReference>
<comment type="caution">
    <text evidence="2">The sequence shown here is derived from an EMBL/GenBank/DDBJ whole genome shotgun (WGS) entry which is preliminary data.</text>
</comment>
<dbReference type="EMBL" id="QGLF01000004">
    <property type="protein sequence ID" value="PWR19560.1"/>
    <property type="molecule type" value="Genomic_DNA"/>
</dbReference>